<reference evidence="1 2" key="1">
    <citation type="submission" date="2015-04" db="EMBL/GenBank/DDBJ databases">
        <authorList>
            <person name="Heijne W.H."/>
            <person name="Fedorova N.D."/>
            <person name="Nierman W.C."/>
            <person name="Vollebregt A.W."/>
            <person name="Zhao Z."/>
            <person name="Wu L."/>
            <person name="Kumar M."/>
            <person name="Stam H."/>
            <person name="van den Berg M.A."/>
            <person name="Pel H.J."/>
        </authorList>
    </citation>
    <scope>NUCLEOTIDE SEQUENCE [LARGE SCALE GENOMIC DNA]</scope>
    <source>
        <strain evidence="1 2">CBS 393.64</strain>
    </source>
</reference>
<dbReference type="GeneID" id="25318923"/>
<proteinExistence type="predicted"/>
<sequence length="288" mass="33687">MNIFKIPHTEYEEEQNIPSRSHFYVISSSLPEIPRGPTDLADLLLLNAITTNNRGSSSHKTLLQVDGNNTFILWQSPVTETSPWTLEEALSHALQFFQQEKELTTCFLFADTDQEKRDEEVRENNAGRSYLVSILNLRGKTAESVSISFLDRFLITAMFYMDKNGRDDQSATLWMHWNTSGSEGFRNQLQFTQPWQTFSDWIATTTARSSNINANTEWFVRLDDQSMIPPELVDETEMRYQEWFRRRYPEMDRIRTSKDYLNRSFYENPFAVEIPIDQLFHPAHCILA</sequence>
<organism evidence="1 2">
    <name type="scientific">Rasamsonia emersonii (strain ATCC 16479 / CBS 393.64 / IMI 116815)</name>
    <dbReference type="NCBI Taxonomy" id="1408163"/>
    <lineage>
        <taxon>Eukaryota</taxon>
        <taxon>Fungi</taxon>
        <taxon>Dikarya</taxon>
        <taxon>Ascomycota</taxon>
        <taxon>Pezizomycotina</taxon>
        <taxon>Eurotiomycetes</taxon>
        <taxon>Eurotiomycetidae</taxon>
        <taxon>Eurotiales</taxon>
        <taxon>Trichocomaceae</taxon>
        <taxon>Rasamsonia</taxon>
    </lineage>
</organism>
<protein>
    <submittedName>
        <fullName evidence="1">Uncharacterized protein</fullName>
    </submittedName>
</protein>
<evidence type="ECO:0000313" key="1">
    <source>
        <dbReference type="EMBL" id="KKA19379.1"/>
    </source>
</evidence>
<comment type="caution">
    <text evidence="1">The sequence shown here is derived from an EMBL/GenBank/DDBJ whole genome shotgun (WGS) entry which is preliminary data.</text>
</comment>
<dbReference type="EMBL" id="LASV01000353">
    <property type="protein sequence ID" value="KKA19379.1"/>
    <property type="molecule type" value="Genomic_DNA"/>
</dbReference>
<dbReference type="AlphaFoldDB" id="A0A0F4YMC1"/>
<keyword evidence="2" id="KW-1185">Reference proteome</keyword>
<feature type="non-terminal residue" evidence="1">
    <location>
        <position position="288"/>
    </location>
</feature>
<accession>A0A0F4YMC1</accession>
<name>A0A0F4YMC1_RASE3</name>
<dbReference type="RefSeq" id="XP_013325991.1">
    <property type="nucleotide sequence ID" value="XM_013470537.1"/>
</dbReference>
<gene>
    <name evidence="1" type="ORF">T310_6626</name>
</gene>
<dbReference type="OrthoDB" id="4459371at2759"/>
<evidence type="ECO:0000313" key="2">
    <source>
        <dbReference type="Proteomes" id="UP000053958"/>
    </source>
</evidence>
<dbReference type="Proteomes" id="UP000053958">
    <property type="component" value="Unassembled WGS sequence"/>
</dbReference>